<protein>
    <submittedName>
        <fullName evidence="1">Uncharacterized protein</fullName>
    </submittedName>
</protein>
<name>A0A929MPQ6_ABIDE</name>
<accession>A0A929MPQ6</accession>
<sequence>MSEKINSFLSKIVQSLPKTGRLVFEYGKIYIYLENTNVDIEVRYDDGMYRIVAVNERNTKHYMNVDKFSRAVDGLLQYFKKENEMKLNLTDVKNYFLDSKYHDFVGESKFMGGVKCLFVLDPANKENHRFNHTATIVEGKKGTFDVHANSSSRVSTVFGLNDCQDIYDAVEKALKG</sequence>
<dbReference type="EMBL" id="JABZFV010000001">
    <property type="protein sequence ID" value="MBF0934015.1"/>
    <property type="molecule type" value="Genomic_DNA"/>
</dbReference>
<dbReference type="AlphaFoldDB" id="A0A929MPQ6"/>
<comment type="caution">
    <text evidence="1">The sequence shown here is derived from an EMBL/GenBank/DDBJ whole genome shotgun (WGS) entry which is preliminary data.</text>
</comment>
<dbReference type="Proteomes" id="UP000757900">
    <property type="component" value="Unassembled WGS sequence"/>
</dbReference>
<organism evidence="1 2">
    <name type="scientific">Abiotrophia defectiva</name>
    <name type="common">Streptococcus defectivus</name>
    <dbReference type="NCBI Taxonomy" id="46125"/>
    <lineage>
        <taxon>Bacteria</taxon>
        <taxon>Bacillati</taxon>
        <taxon>Bacillota</taxon>
        <taxon>Bacilli</taxon>
        <taxon>Lactobacillales</taxon>
        <taxon>Aerococcaceae</taxon>
        <taxon>Abiotrophia</taxon>
    </lineage>
</organism>
<reference evidence="1" key="1">
    <citation type="submission" date="2020-04" db="EMBL/GenBank/DDBJ databases">
        <title>Deep metagenomics examines the oral microbiome during advanced dental caries in children, revealing novel taxa and co-occurrences with host molecules.</title>
        <authorList>
            <person name="Baker J.L."/>
            <person name="Morton J.T."/>
            <person name="Dinis M."/>
            <person name="Alvarez R."/>
            <person name="Tran N.C."/>
            <person name="Knight R."/>
            <person name="Edlund A."/>
        </authorList>
    </citation>
    <scope>NUCLEOTIDE SEQUENCE</scope>
    <source>
        <strain evidence="1">JCVI_23_bin.16</strain>
    </source>
</reference>
<evidence type="ECO:0000313" key="2">
    <source>
        <dbReference type="Proteomes" id="UP000757900"/>
    </source>
</evidence>
<evidence type="ECO:0000313" key="1">
    <source>
        <dbReference type="EMBL" id="MBF0934015.1"/>
    </source>
</evidence>
<proteinExistence type="predicted"/>
<gene>
    <name evidence="1" type="ORF">HXK00_00045</name>
</gene>